<dbReference type="Proteomes" id="UP000245764">
    <property type="component" value="Chromosome 3"/>
</dbReference>
<evidence type="ECO:0000256" key="1">
    <source>
        <dbReference type="SAM" id="MobiDB-lite"/>
    </source>
</evidence>
<protein>
    <submittedName>
        <fullName evidence="2">Uncharacterized protein</fullName>
    </submittedName>
</protein>
<dbReference type="EMBL" id="LT854255">
    <property type="protein sequence ID" value="SMR48785.1"/>
    <property type="molecule type" value="Genomic_DNA"/>
</dbReference>
<feature type="region of interest" description="Disordered" evidence="1">
    <location>
        <begin position="1"/>
        <end position="21"/>
    </location>
</feature>
<dbReference type="AlphaFoldDB" id="A0A2H1G5E6"/>
<proteinExistence type="predicted"/>
<organism evidence="2 3">
    <name type="scientific">Zymoseptoria tritici ST99CH_1E4</name>
    <dbReference type="NCBI Taxonomy" id="1276532"/>
    <lineage>
        <taxon>Eukaryota</taxon>
        <taxon>Fungi</taxon>
        <taxon>Dikarya</taxon>
        <taxon>Ascomycota</taxon>
        <taxon>Pezizomycotina</taxon>
        <taxon>Dothideomycetes</taxon>
        <taxon>Dothideomycetidae</taxon>
        <taxon>Mycosphaerellales</taxon>
        <taxon>Mycosphaerellaceae</taxon>
        <taxon>Zymoseptoria</taxon>
    </lineage>
</organism>
<evidence type="ECO:0000313" key="3">
    <source>
        <dbReference type="Proteomes" id="UP000245764"/>
    </source>
</evidence>
<name>A0A2H1G5E6_ZYMTR</name>
<evidence type="ECO:0000313" key="2">
    <source>
        <dbReference type="EMBL" id="SMR48785.1"/>
    </source>
</evidence>
<sequence>MSRLPNVDTDKSGGSFASKDSAMMAASREQCEFGKGVQRAEKKYLSLGLRYHLLPAEASSDRDLDQAQNNSRMAFTATSYYPPIVSNLVDLRKGVEISDCDGQFIFGPTWTNRLASVNRQLQSLQKEVRRFEATANQTKFGQSWLAEYDGDLDSPLKDSLKALGHGVLPIGVGRWFREDVVFSEWIKSLPLVQDWLDQVLARDDDQAFVKVLMYADVGEPDDEDLGESE</sequence>
<reference evidence="3" key="1">
    <citation type="submission" date="2017-05" db="EMBL/GenBank/DDBJ databases">
        <authorList>
            <person name="Song R."/>
            <person name="Chenine A.L."/>
            <person name="Ruprecht R.M."/>
        </authorList>
    </citation>
    <scope>NUCLEOTIDE SEQUENCE [LARGE SCALE GENOMIC DNA]</scope>
</reference>
<gene>
    <name evidence="2" type="ORF">ZT1E4_G4177</name>
</gene>
<accession>A0A2H1G5E6</accession>